<dbReference type="Proteomes" id="UP000285430">
    <property type="component" value="Unassembled WGS sequence"/>
</dbReference>
<gene>
    <name evidence="2" type="ORF">DYB37_010572</name>
</gene>
<evidence type="ECO:0000313" key="3">
    <source>
        <dbReference type="Proteomes" id="UP000285430"/>
    </source>
</evidence>
<feature type="region of interest" description="Disordered" evidence="1">
    <location>
        <begin position="1"/>
        <end position="164"/>
    </location>
</feature>
<comment type="caution">
    <text evidence="2">The sequence shown here is derived from an EMBL/GenBank/DDBJ whole genome shotgun (WGS) entry which is preliminary data.</text>
</comment>
<protein>
    <submittedName>
        <fullName evidence="2">Uncharacterized protein</fullName>
    </submittedName>
</protein>
<dbReference type="EMBL" id="QUTH01000924">
    <property type="protein sequence ID" value="RHZ32303.1"/>
    <property type="molecule type" value="Genomic_DNA"/>
</dbReference>
<evidence type="ECO:0000256" key="1">
    <source>
        <dbReference type="SAM" id="MobiDB-lite"/>
    </source>
</evidence>
<accession>A0A3R7B989</accession>
<evidence type="ECO:0000313" key="2">
    <source>
        <dbReference type="EMBL" id="RHZ32303.1"/>
    </source>
</evidence>
<reference evidence="2 3" key="1">
    <citation type="submission" date="2018-08" db="EMBL/GenBank/DDBJ databases">
        <title>Aphanomyces genome sequencing and annotation.</title>
        <authorList>
            <person name="Minardi D."/>
            <person name="Oidtmann B."/>
            <person name="Van Der Giezen M."/>
            <person name="Studholme D.J."/>
        </authorList>
    </citation>
    <scope>NUCLEOTIDE SEQUENCE [LARGE SCALE GENOMIC DNA]</scope>
    <source>
        <strain evidence="2 3">Da</strain>
    </source>
</reference>
<feature type="compositionally biased region" description="Polar residues" evidence="1">
    <location>
        <begin position="138"/>
        <end position="150"/>
    </location>
</feature>
<feature type="compositionally biased region" description="Polar residues" evidence="1">
    <location>
        <begin position="55"/>
        <end position="69"/>
    </location>
</feature>
<feature type="compositionally biased region" description="Low complexity" evidence="1">
    <location>
        <begin position="9"/>
        <end position="47"/>
    </location>
</feature>
<sequence length="490" mass="52357">MPAKPAAMQTQKAAQQPVQPKSQPAKAAPSPAKAAVQQAPAQQQQKNEPAKATHKQQPVQGSPKESQASKAAPATAPQQSAKAPLAKRASLTPSQQVEQQQILNILLDDAGKDWKPRDKTRKQPVNAAKQQGGKQGHKTTPVQKTTSKGPTQKAVQPSVAAKPASAPALVKRASLTPVQQLEQTQILNILLDDAGKDWKPRDKSPTIAPVPQKTGAQKAALVQNAQKSGAAPAVAAKPAPALVKRASLTPVQQAEQQQILNILIDDAGKDWKPRDKSMATCGISSFLTMSRSCAQATVQEASTCQGLAETQVSSCQSPAVAPKAAAVQGAKPALLTRRSSLTDAQKKEKREIMEILLDPYEFVPARITRRGSSTQVKADLHRVGNAVVVSNPPVDANEDFSGFETVKSRRTSIKEKKDLRTEQDAILSVLGDFKEPSKKHHKGNQQTPQNARPNPQTPTKTQPTQQQKVAPQATKHIQAKANQGRAKLAT</sequence>
<feature type="compositionally biased region" description="Low complexity" evidence="1">
    <location>
        <begin position="453"/>
        <end position="475"/>
    </location>
</feature>
<feature type="compositionally biased region" description="Polar residues" evidence="1">
    <location>
        <begin position="91"/>
        <end position="103"/>
    </location>
</feature>
<proteinExistence type="predicted"/>
<feature type="compositionally biased region" description="Low complexity" evidence="1">
    <location>
        <begin position="153"/>
        <end position="164"/>
    </location>
</feature>
<dbReference type="VEuPathDB" id="FungiDB:H257_18050"/>
<organism evidence="2 3">
    <name type="scientific">Aphanomyces astaci</name>
    <name type="common">Crayfish plague agent</name>
    <dbReference type="NCBI Taxonomy" id="112090"/>
    <lineage>
        <taxon>Eukaryota</taxon>
        <taxon>Sar</taxon>
        <taxon>Stramenopiles</taxon>
        <taxon>Oomycota</taxon>
        <taxon>Saprolegniomycetes</taxon>
        <taxon>Saprolegniales</taxon>
        <taxon>Verrucalvaceae</taxon>
        <taxon>Aphanomyces</taxon>
    </lineage>
</organism>
<feature type="region of interest" description="Disordered" evidence="1">
    <location>
        <begin position="427"/>
        <end position="490"/>
    </location>
</feature>
<name>A0A3R7B989_APHAT</name>
<dbReference type="AlphaFoldDB" id="A0A3R7B989"/>